<proteinExistence type="inferred from homology"/>
<dbReference type="EC" id="3.1.21.-" evidence="5"/>
<keyword evidence="5" id="KW-0255">Endonuclease</keyword>
<keyword evidence="5" id="KW-0378">Hydrolase</keyword>
<feature type="domain" description="Type I restriction modification DNA specificity" evidence="4">
    <location>
        <begin position="19"/>
        <end position="183"/>
    </location>
</feature>
<evidence type="ECO:0000256" key="1">
    <source>
        <dbReference type="ARBA" id="ARBA00010923"/>
    </source>
</evidence>
<protein>
    <submittedName>
        <fullName evidence="5">Restriction endonuclease subunit S</fullName>
        <ecNumber evidence="5">3.1.21.-</ecNumber>
    </submittedName>
</protein>
<dbReference type="CDD" id="cd17515">
    <property type="entry name" value="RMtype1_S_MjaORF132P_Sau1132ORF3780P-TRD1-CR1_like"/>
    <property type="match status" value="1"/>
</dbReference>
<dbReference type="InterPro" id="IPR052021">
    <property type="entry name" value="Type-I_RS_S_subunit"/>
</dbReference>
<dbReference type="SUPFAM" id="SSF116734">
    <property type="entry name" value="DNA methylase specificity domain"/>
    <property type="match status" value="2"/>
</dbReference>
<dbReference type="PANTHER" id="PTHR30408:SF12">
    <property type="entry name" value="TYPE I RESTRICTION ENZYME MJAVIII SPECIFICITY SUBUNIT"/>
    <property type="match status" value="1"/>
</dbReference>
<dbReference type="EMBL" id="JALNUB010000002">
    <property type="protein sequence ID" value="MCK8140966.1"/>
    <property type="molecule type" value="Genomic_DNA"/>
</dbReference>
<dbReference type="InterPro" id="IPR044946">
    <property type="entry name" value="Restrct_endonuc_typeI_TRD_sf"/>
</dbReference>
<keyword evidence="5" id="KW-0540">Nuclease</keyword>
<dbReference type="PANTHER" id="PTHR30408">
    <property type="entry name" value="TYPE-1 RESTRICTION ENZYME ECOKI SPECIFICITY PROTEIN"/>
    <property type="match status" value="1"/>
</dbReference>
<dbReference type="Pfam" id="PF01420">
    <property type="entry name" value="Methylase_S"/>
    <property type="match status" value="2"/>
</dbReference>
<feature type="domain" description="Type I restriction modification DNA specificity" evidence="4">
    <location>
        <begin position="210"/>
        <end position="368"/>
    </location>
</feature>
<evidence type="ECO:0000256" key="3">
    <source>
        <dbReference type="ARBA" id="ARBA00023125"/>
    </source>
</evidence>
<evidence type="ECO:0000313" key="6">
    <source>
        <dbReference type="Proteomes" id="UP001139260"/>
    </source>
</evidence>
<dbReference type="RefSeq" id="WP_248427582.1">
    <property type="nucleotide sequence ID" value="NZ_JALNUB010000002.1"/>
</dbReference>
<dbReference type="InterPro" id="IPR000055">
    <property type="entry name" value="Restrct_endonuc_typeI_TRD"/>
</dbReference>
<gene>
    <name evidence="5" type="ORF">MW871_03570</name>
</gene>
<evidence type="ECO:0000256" key="2">
    <source>
        <dbReference type="ARBA" id="ARBA00022747"/>
    </source>
</evidence>
<evidence type="ECO:0000313" key="5">
    <source>
        <dbReference type="EMBL" id="MCK8140966.1"/>
    </source>
</evidence>
<keyword evidence="2" id="KW-0680">Restriction system</keyword>
<comment type="caution">
    <text evidence="5">The sequence shown here is derived from an EMBL/GenBank/DDBJ whole genome shotgun (WGS) entry which is preliminary data.</text>
</comment>
<reference evidence="5" key="1">
    <citation type="submission" date="2022-04" db="EMBL/GenBank/DDBJ databases">
        <title>Flavobacterium pygoscelis sp. nov. isolated from Chinstrap chick (Pygoscelis antarcticus).</title>
        <authorList>
            <person name="Irgang R."/>
            <person name="Poblete-Morales M."/>
            <person name="Avendano-Herrera R."/>
        </authorList>
    </citation>
    <scope>NUCLEOTIDE SEQUENCE</scope>
    <source>
        <strain evidence="5">I-SCBP12n</strain>
    </source>
</reference>
<keyword evidence="3" id="KW-0238">DNA-binding</keyword>
<organism evidence="5 6">
    <name type="scientific">Flavobacterium pygoscelis</name>
    <dbReference type="NCBI Taxonomy" id="2893176"/>
    <lineage>
        <taxon>Bacteria</taxon>
        <taxon>Pseudomonadati</taxon>
        <taxon>Bacteroidota</taxon>
        <taxon>Flavobacteriia</taxon>
        <taxon>Flavobacteriales</taxon>
        <taxon>Flavobacteriaceae</taxon>
        <taxon>Flavobacterium</taxon>
    </lineage>
</organism>
<name>A0A9X2BP25_9FLAO</name>
<accession>A0A9X2BP25</accession>
<sequence length="390" mass="44512">MEKLLPQLRFPGFEGEWEEKKLNKFSIINPKNDSLPESFVYIDLESVTNGLLVKENIINKDVSPSRAQRILAKEDILFQTVRPYQQNNLFFNEDGDYVASTGYAQIRTQNNRQFLFQFLHTEKFVAEVMLRCTGTSYPAINSTALSEIEINFPSLPEQSKIATFLTEVDKKLTALKQKKTLLERYKKGVMQQIFSQQLRFKDDNGNDFPDWEEKKLGDFCTFFSGGTPTSTNQKFYNGIIPFIGSGNIYDSEVFNFISEEALKSSSAKIVEKGDLLYALYGANSGEVANSKMNGAINQAILCIRNKECIQYLYYVLLLNKENIVSTYLQGGQGNLSSQIIKKLSYKFPSLLEQTKIANFLSAIDEKINHCHGQIEKMQVWKKGLLQQLFV</sequence>
<dbReference type="GO" id="GO:0009307">
    <property type="term" value="P:DNA restriction-modification system"/>
    <property type="evidence" value="ECO:0007669"/>
    <property type="project" value="UniProtKB-KW"/>
</dbReference>
<dbReference type="GO" id="GO:0003677">
    <property type="term" value="F:DNA binding"/>
    <property type="evidence" value="ECO:0007669"/>
    <property type="project" value="UniProtKB-KW"/>
</dbReference>
<dbReference type="GO" id="GO:0004519">
    <property type="term" value="F:endonuclease activity"/>
    <property type="evidence" value="ECO:0007669"/>
    <property type="project" value="UniProtKB-KW"/>
</dbReference>
<dbReference type="AlphaFoldDB" id="A0A9X2BP25"/>
<dbReference type="Proteomes" id="UP001139260">
    <property type="component" value="Unassembled WGS sequence"/>
</dbReference>
<dbReference type="Gene3D" id="3.90.220.20">
    <property type="entry name" value="DNA methylase specificity domains"/>
    <property type="match status" value="2"/>
</dbReference>
<dbReference type="GO" id="GO:0016787">
    <property type="term" value="F:hydrolase activity"/>
    <property type="evidence" value="ECO:0007669"/>
    <property type="project" value="UniProtKB-KW"/>
</dbReference>
<keyword evidence="6" id="KW-1185">Reference proteome</keyword>
<evidence type="ECO:0000259" key="4">
    <source>
        <dbReference type="Pfam" id="PF01420"/>
    </source>
</evidence>
<comment type="similarity">
    <text evidence="1">Belongs to the type-I restriction system S methylase family.</text>
</comment>